<organism evidence="3 4">
    <name type="scientific">Acetobacter tropicalis</name>
    <dbReference type="NCBI Taxonomy" id="104102"/>
    <lineage>
        <taxon>Bacteria</taxon>
        <taxon>Pseudomonadati</taxon>
        <taxon>Pseudomonadota</taxon>
        <taxon>Alphaproteobacteria</taxon>
        <taxon>Acetobacterales</taxon>
        <taxon>Acetobacteraceae</taxon>
        <taxon>Acetobacter</taxon>
    </lineage>
</organism>
<dbReference type="InterPro" id="IPR001296">
    <property type="entry name" value="Glyco_trans_1"/>
</dbReference>
<keyword evidence="3" id="KW-0808">Transferase</keyword>
<dbReference type="Pfam" id="PF00534">
    <property type="entry name" value="Glycos_transf_1"/>
    <property type="match status" value="1"/>
</dbReference>
<dbReference type="EMBL" id="LHZT01000127">
    <property type="protein sequence ID" value="KXV56255.1"/>
    <property type="molecule type" value="Genomic_DNA"/>
</dbReference>
<evidence type="ECO:0000259" key="2">
    <source>
        <dbReference type="Pfam" id="PF13579"/>
    </source>
</evidence>
<dbReference type="PANTHER" id="PTHR45947">
    <property type="entry name" value="SULFOQUINOVOSYL TRANSFERASE SQD2"/>
    <property type="match status" value="1"/>
</dbReference>
<gene>
    <name evidence="3" type="ORF">AD947_11905</name>
</gene>
<evidence type="ECO:0000313" key="4">
    <source>
        <dbReference type="Proteomes" id="UP000075411"/>
    </source>
</evidence>
<sequence length="380" mass="41739">MKILEITNVDFSLTHFLLPLMRTLREDGHEVVGVCAEGPLLAQPRAEGFRVEALPFARSFSPVAQARAFWALLQLIHREKPDLVHAHMPISGVLARLAAKLCRVPRIAYTCHGFLFNQPGSHARRILALILEKLCGHVTDIFLTVSQEEAEDARRLRIHPHPVAVGNGRDSTRFRPDEAARSRIRQEIGTSEHTPVIIVVSRLVRHKGYPELLDAMRSVPQAELWVVGDRLPSDHGSVLDTCFEQARTTLGSRLKCLGYREDIPALLAAADIFTLPSHFEGLPMSIIEAMLTGLPVVSTDIRGPREQVIPNVTGLLVPPANPALLAGALRTLSQNAALRAQMGSAARTRALALFDEHTVLAKTVRLLTESPLPAEPSELA</sequence>
<dbReference type="Gene3D" id="3.40.50.2000">
    <property type="entry name" value="Glycogen Phosphorylase B"/>
    <property type="match status" value="2"/>
</dbReference>
<dbReference type="RefSeq" id="WP_061488518.1">
    <property type="nucleotide sequence ID" value="NZ_LHZT01000127.1"/>
</dbReference>
<dbReference type="PANTHER" id="PTHR45947:SF3">
    <property type="entry name" value="SULFOQUINOVOSYL TRANSFERASE SQD2"/>
    <property type="match status" value="1"/>
</dbReference>
<dbReference type="InterPro" id="IPR050194">
    <property type="entry name" value="Glycosyltransferase_grp1"/>
</dbReference>
<accession>A0A149TT49</accession>
<dbReference type="PATRIC" id="fig|104102.12.peg.931"/>
<feature type="domain" description="Glycosyltransferase subfamily 4-like N-terminal" evidence="2">
    <location>
        <begin position="18"/>
        <end position="165"/>
    </location>
</feature>
<proteinExistence type="predicted"/>
<protein>
    <submittedName>
        <fullName evidence="3">Glycosyl transferase</fullName>
    </submittedName>
</protein>
<dbReference type="Proteomes" id="UP000075411">
    <property type="component" value="Unassembled WGS sequence"/>
</dbReference>
<dbReference type="Pfam" id="PF13579">
    <property type="entry name" value="Glyco_trans_4_4"/>
    <property type="match status" value="1"/>
</dbReference>
<dbReference type="OrthoDB" id="9790710at2"/>
<dbReference type="InterPro" id="IPR028098">
    <property type="entry name" value="Glyco_trans_4-like_N"/>
</dbReference>
<dbReference type="CDD" id="cd03808">
    <property type="entry name" value="GT4_CapM-like"/>
    <property type="match status" value="1"/>
</dbReference>
<name>A0A149TT49_9PROT</name>
<reference evidence="3 4" key="1">
    <citation type="submission" date="2015-06" db="EMBL/GenBank/DDBJ databases">
        <title>Improved classification and identification of acetic acid bacteria using matrix-assisted laser desorption/ionization time-of-flight mass spectrometry; Gluconobacter nephelii and Gluconobacter uchimurae are later heterotypic synonyms of Gluconobacter japonicus and Gluconobacter oxydans, respectively.</title>
        <authorList>
            <person name="Li L."/>
            <person name="Cleenwerck I."/>
            <person name="De Vuyst L."/>
            <person name="Vandamme P."/>
        </authorList>
    </citation>
    <scope>NUCLEOTIDE SEQUENCE [LARGE SCALE GENOMIC DNA]</scope>
    <source>
        <strain evidence="3 4">LMG 1663</strain>
    </source>
</reference>
<dbReference type="AlphaFoldDB" id="A0A149TT49"/>
<evidence type="ECO:0000259" key="1">
    <source>
        <dbReference type="Pfam" id="PF00534"/>
    </source>
</evidence>
<evidence type="ECO:0000313" key="3">
    <source>
        <dbReference type="EMBL" id="KXV56255.1"/>
    </source>
</evidence>
<feature type="domain" description="Glycosyl transferase family 1" evidence="1">
    <location>
        <begin position="182"/>
        <end position="348"/>
    </location>
</feature>
<dbReference type="SUPFAM" id="SSF53756">
    <property type="entry name" value="UDP-Glycosyltransferase/glycogen phosphorylase"/>
    <property type="match status" value="1"/>
</dbReference>
<comment type="caution">
    <text evidence="3">The sequence shown here is derived from an EMBL/GenBank/DDBJ whole genome shotgun (WGS) entry which is preliminary data.</text>
</comment>
<dbReference type="GO" id="GO:0016758">
    <property type="term" value="F:hexosyltransferase activity"/>
    <property type="evidence" value="ECO:0007669"/>
    <property type="project" value="TreeGrafter"/>
</dbReference>